<evidence type="ECO:0000259" key="8">
    <source>
        <dbReference type="Pfam" id="PF01636"/>
    </source>
</evidence>
<evidence type="ECO:0000256" key="3">
    <source>
        <dbReference type="ARBA" id="ARBA00012128"/>
    </source>
</evidence>
<keyword evidence="7" id="KW-0067">ATP-binding</keyword>
<comment type="caution">
    <text evidence="9">The sequence shown here is derived from an EMBL/GenBank/DDBJ whole genome shotgun (WGS) entry which is preliminary data.</text>
</comment>
<comment type="similarity">
    <text evidence="1">Belongs to the methylthioribose kinase family.</text>
</comment>
<proteinExistence type="inferred from homology"/>
<name>A0ABQ0PXK7_9PROT</name>
<organism evidence="9 10">
    <name type="scientific">Asaia krungthepensis NRIC 0535</name>
    <dbReference type="NCBI Taxonomy" id="1307925"/>
    <lineage>
        <taxon>Bacteria</taxon>
        <taxon>Pseudomonadati</taxon>
        <taxon>Pseudomonadota</taxon>
        <taxon>Alphaproteobacteria</taxon>
        <taxon>Acetobacterales</taxon>
        <taxon>Acetobacteraceae</taxon>
        <taxon>Asaia</taxon>
    </lineage>
</organism>
<dbReference type="PIRSF" id="PIRSF031134">
    <property type="entry name" value="MTRK"/>
    <property type="match status" value="1"/>
</dbReference>
<keyword evidence="4" id="KW-0808">Transferase</keyword>
<accession>A0ABQ0PXK7</accession>
<sequence>MSAYRPLTAASLIDYLASHIPLKERLGGNAADWTAREVSDGNLNTVFIVSGPAGSLCCKQSLPYVRVDPTWAMPLERTLFEARWMQSVSAAVGHQIPALYHLDEGLFLIVMENLDTHHVLRGALIQGTAPAGFGARIGEFVGHAAWATSWRALPFEDVHALRDIFSRNLALTRITVDLVLTDPYRRDCQRNRWISPEMDDPVAELQDDIALHAAVERLQERFLSVDQALLHGDLHTGSVMISGDDVRVIDGEFAVFGPIGFDLGMFIANLVMNAYAQPDHDEWMRDEIALLWSSFQHAYQEREENTDTRGDVGSLRAKKAEGRAGSSPWAAERSRFMHQVMHDLAGFAGLEMIRRTIGFAQIADYDAAGDRPSQIEARRRALATGRRLILKAGRIDTVASLLDHV</sequence>
<protein>
    <recommendedName>
        <fullName evidence="3">S-methyl-5-thioribose kinase</fullName>
        <ecNumber evidence="3">2.7.1.100</ecNumber>
    </recommendedName>
</protein>
<evidence type="ECO:0000256" key="2">
    <source>
        <dbReference type="ARBA" id="ARBA00011738"/>
    </source>
</evidence>
<dbReference type="InterPro" id="IPR011009">
    <property type="entry name" value="Kinase-like_dom_sf"/>
</dbReference>
<dbReference type="EC" id="2.7.1.100" evidence="3"/>
<evidence type="ECO:0000256" key="6">
    <source>
        <dbReference type="ARBA" id="ARBA00022777"/>
    </source>
</evidence>
<evidence type="ECO:0000256" key="4">
    <source>
        <dbReference type="ARBA" id="ARBA00022679"/>
    </source>
</evidence>
<dbReference type="EMBL" id="BAPV01000003">
    <property type="protein sequence ID" value="GBQ84119.1"/>
    <property type="molecule type" value="Genomic_DNA"/>
</dbReference>
<dbReference type="Pfam" id="PF01636">
    <property type="entry name" value="APH"/>
    <property type="match status" value="1"/>
</dbReference>
<dbReference type="PANTHER" id="PTHR34273:SF2">
    <property type="entry name" value="METHYLTHIORIBOSE KINASE"/>
    <property type="match status" value="1"/>
</dbReference>
<evidence type="ECO:0000313" key="9">
    <source>
        <dbReference type="EMBL" id="GBQ84119.1"/>
    </source>
</evidence>
<dbReference type="Proteomes" id="UP001062776">
    <property type="component" value="Unassembled WGS sequence"/>
</dbReference>
<dbReference type="Gene3D" id="3.90.1200.10">
    <property type="match status" value="1"/>
</dbReference>
<dbReference type="Gene3D" id="3.30.200.20">
    <property type="entry name" value="Phosphorylase Kinase, domain 1"/>
    <property type="match status" value="1"/>
</dbReference>
<dbReference type="NCBIfam" id="TIGR01767">
    <property type="entry name" value="MTRK"/>
    <property type="match status" value="1"/>
</dbReference>
<dbReference type="RefSeq" id="WP_264814253.1">
    <property type="nucleotide sequence ID" value="NZ_BAPV01000003.1"/>
</dbReference>
<dbReference type="PANTHER" id="PTHR34273">
    <property type="entry name" value="METHYLTHIORIBOSE KINASE"/>
    <property type="match status" value="1"/>
</dbReference>
<keyword evidence="6 9" id="KW-0418">Kinase</keyword>
<comment type="subunit">
    <text evidence="2">Homodimer.</text>
</comment>
<keyword evidence="10" id="KW-1185">Reference proteome</keyword>
<keyword evidence="5" id="KW-0547">Nucleotide-binding</keyword>
<gene>
    <name evidence="9" type="ORF">AA0535_0420</name>
</gene>
<dbReference type="InterPro" id="IPR002575">
    <property type="entry name" value="Aminoglycoside_PTrfase"/>
</dbReference>
<reference evidence="9" key="1">
    <citation type="submission" date="2013-04" db="EMBL/GenBank/DDBJ databases">
        <title>The genome sequencing project of 58 acetic acid bacteria.</title>
        <authorList>
            <person name="Okamoto-Kainuma A."/>
            <person name="Ishikawa M."/>
            <person name="Umino S."/>
            <person name="Koizumi Y."/>
            <person name="Shiwa Y."/>
            <person name="Yoshikawa H."/>
            <person name="Matsutani M."/>
            <person name="Matsushita K."/>
        </authorList>
    </citation>
    <scope>NUCLEOTIDE SEQUENCE</scope>
    <source>
        <strain evidence="9">NRIC 0535</strain>
    </source>
</reference>
<feature type="domain" description="Aminoglycoside phosphotransferase" evidence="8">
    <location>
        <begin position="35"/>
        <end position="279"/>
    </location>
</feature>
<evidence type="ECO:0000256" key="5">
    <source>
        <dbReference type="ARBA" id="ARBA00022741"/>
    </source>
</evidence>
<evidence type="ECO:0000313" key="10">
    <source>
        <dbReference type="Proteomes" id="UP001062776"/>
    </source>
</evidence>
<dbReference type="GO" id="GO:0016301">
    <property type="term" value="F:kinase activity"/>
    <property type="evidence" value="ECO:0007669"/>
    <property type="project" value="UniProtKB-KW"/>
</dbReference>
<dbReference type="InterPro" id="IPR009212">
    <property type="entry name" value="Methylthioribose_kinase"/>
</dbReference>
<dbReference type="SUPFAM" id="SSF56112">
    <property type="entry name" value="Protein kinase-like (PK-like)"/>
    <property type="match status" value="1"/>
</dbReference>
<evidence type="ECO:0000256" key="7">
    <source>
        <dbReference type="ARBA" id="ARBA00022840"/>
    </source>
</evidence>
<evidence type="ECO:0000256" key="1">
    <source>
        <dbReference type="ARBA" id="ARBA00010165"/>
    </source>
</evidence>